<keyword evidence="3" id="KW-1185">Reference proteome</keyword>
<evidence type="ECO:0000313" key="2">
    <source>
        <dbReference type="EMBL" id="CAB4026175.1"/>
    </source>
</evidence>
<dbReference type="Gene3D" id="3.10.10.10">
    <property type="entry name" value="HIV Type 1 Reverse Transcriptase, subunit A, domain 1"/>
    <property type="match status" value="1"/>
</dbReference>
<dbReference type="PANTHER" id="PTHR37984">
    <property type="entry name" value="PROTEIN CBG26694"/>
    <property type="match status" value="1"/>
</dbReference>
<dbReference type="PANTHER" id="PTHR37984:SF8">
    <property type="entry name" value="CCHC-TYPE DOMAIN-CONTAINING PROTEIN"/>
    <property type="match status" value="1"/>
</dbReference>
<dbReference type="SUPFAM" id="SSF56672">
    <property type="entry name" value="DNA/RNA polymerases"/>
    <property type="match status" value="1"/>
</dbReference>
<dbReference type="InterPro" id="IPR043128">
    <property type="entry name" value="Rev_trsase/Diguanyl_cyclase"/>
</dbReference>
<dbReference type="InterPro" id="IPR000477">
    <property type="entry name" value="RT_dom"/>
</dbReference>
<comment type="caution">
    <text evidence="2">The sequence shown here is derived from an EMBL/GenBank/DDBJ whole genome shotgun (WGS) entry which is preliminary data.</text>
</comment>
<name>A0A7D9L5M6_PARCT</name>
<dbReference type="Gene3D" id="3.30.70.270">
    <property type="match status" value="1"/>
</dbReference>
<reference evidence="2" key="1">
    <citation type="submission" date="2020-04" db="EMBL/GenBank/DDBJ databases">
        <authorList>
            <person name="Alioto T."/>
            <person name="Alioto T."/>
            <person name="Gomez Garrido J."/>
        </authorList>
    </citation>
    <scope>NUCLEOTIDE SEQUENCE</scope>
    <source>
        <strain evidence="2">A484AB</strain>
    </source>
</reference>
<dbReference type="Pfam" id="PF00078">
    <property type="entry name" value="RVT_1"/>
    <property type="match status" value="1"/>
</dbReference>
<dbReference type="CDD" id="cd01647">
    <property type="entry name" value="RT_LTR"/>
    <property type="match status" value="1"/>
</dbReference>
<gene>
    <name evidence="2" type="ORF">PACLA_8A027563</name>
</gene>
<dbReference type="OrthoDB" id="5986544at2759"/>
<organism evidence="2 3">
    <name type="scientific">Paramuricea clavata</name>
    <name type="common">Red gorgonian</name>
    <name type="synonym">Violescent sea-whip</name>
    <dbReference type="NCBI Taxonomy" id="317549"/>
    <lineage>
        <taxon>Eukaryota</taxon>
        <taxon>Metazoa</taxon>
        <taxon>Cnidaria</taxon>
        <taxon>Anthozoa</taxon>
        <taxon>Octocorallia</taxon>
        <taxon>Malacalcyonacea</taxon>
        <taxon>Plexauridae</taxon>
        <taxon>Paramuricea</taxon>
    </lineage>
</organism>
<proteinExistence type="predicted"/>
<sequence length="340" mass="38529">MPLNWLRKNFPGCKLGRTLATICTYGNQKIAPKGQVTLCCEAKGKFHLLDFLVVDVAEEKPALLSGCDAQKMGYLKIYADEVQAVDVESERKGNDLPPLGQLTKESIITHYGDVFKPGRGKPLGDPLHIEVDPSVKPVQSPRRRIPVAKMERVNKELERLCEEDTIAQVTQPTEWLSNMLVREKPDGRIRICIDPSRTVNKAIRRPVYTIPTIEEKLPFLTSAKVFTVVDVSEAFYNIELDYESSLLTTFQGPNGRYRYKRMPFGISSGPEECQRRQQEFLEGLDGVINIADDICVLGRGDTKEEANIDHDKNLIALLDKYKEQDLRLTVKNAIQVHYRQ</sequence>
<dbReference type="AlphaFoldDB" id="A0A7D9L5M6"/>
<accession>A0A7D9L5M6</accession>
<feature type="domain" description="Reverse transcriptase" evidence="1">
    <location>
        <begin position="184"/>
        <end position="328"/>
    </location>
</feature>
<dbReference type="Proteomes" id="UP001152795">
    <property type="component" value="Unassembled WGS sequence"/>
</dbReference>
<dbReference type="InterPro" id="IPR043502">
    <property type="entry name" value="DNA/RNA_pol_sf"/>
</dbReference>
<evidence type="ECO:0000259" key="1">
    <source>
        <dbReference type="Pfam" id="PF00078"/>
    </source>
</evidence>
<dbReference type="EMBL" id="CACRXK020014052">
    <property type="protein sequence ID" value="CAB4026175.1"/>
    <property type="molecule type" value="Genomic_DNA"/>
</dbReference>
<evidence type="ECO:0000313" key="3">
    <source>
        <dbReference type="Proteomes" id="UP001152795"/>
    </source>
</evidence>
<dbReference type="InterPro" id="IPR050951">
    <property type="entry name" value="Retrovirus_Pol_polyprotein"/>
</dbReference>
<protein>
    <recommendedName>
        <fullName evidence="1">Reverse transcriptase domain-containing protein</fullName>
    </recommendedName>
</protein>